<reference evidence="3 4" key="1">
    <citation type="submission" date="2018-11" db="EMBL/GenBank/DDBJ databases">
        <title>Chitinophaga lutea sp.nov., isolate from arsenic contaminated soil.</title>
        <authorList>
            <person name="Zong Y."/>
        </authorList>
    </citation>
    <scope>NUCLEOTIDE SEQUENCE [LARGE SCALE GENOMIC DNA]</scope>
    <source>
        <strain evidence="3 4">ZY74</strain>
    </source>
</reference>
<protein>
    <submittedName>
        <fullName evidence="3">Nuclear transport factor 2 family protein</fullName>
    </submittedName>
</protein>
<feature type="domain" description="DUF4440" evidence="2">
    <location>
        <begin position="31"/>
        <end position="130"/>
    </location>
</feature>
<proteinExistence type="predicted"/>
<keyword evidence="1" id="KW-0732">Signal</keyword>
<organism evidence="3 4">
    <name type="scientific">Chitinophaga lutea</name>
    <dbReference type="NCBI Taxonomy" id="2488634"/>
    <lineage>
        <taxon>Bacteria</taxon>
        <taxon>Pseudomonadati</taxon>
        <taxon>Bacteroidota</taxon>
        <taxon>Chitinophagia</taxon>
        <taxon>Chitinophagales</taxon>
        <taxon>Chitinophagaceae</taxon>
        <taxon>Chitinophaga</taxon>
    </lineage>
</organism>
<dbReference type="OrthoDB" id="8114763at2"/>
<dbReference type="Gene3D" id="3.10.450.50">
    <property type="match status" value="1"/>
</dbReference>
<dbReference type="InterPro" id="IPR032710">
    <property type="entry name" value="NTF2-like_dom_sf"/>
</dbReference>
<feature type="chain" id="PRO_5018124774" evidence="1">
    <location>
        <begin position="20"/>
        <end position="142"/>
    </location>
</feature>
<name>A0A3N4PYH7_9BACT</name>
<gene>
    <name evidence="3" type="ORF">EGT74_16940</name>
</gene>
<evidence type="ECO:0000313" key="3">
    <source>
        <dbReference type="EMBL" id="RPE08720.1"/>
    </source>
</evidence>
<comment type="caution">
    <text evidence="3">The sequence shown here is derived from an EMBL/GenBank/DDBJ whole genome shotgun (WGS) entry which is preliminary data.</text>
</comment>
<evidence type="ECO:0000256" key="1">
    <source>
        <dbReference type="SAM" id="SignalP"/>
    </source>
</evidence>
<dbReference type="RefSeq" id="WP_123847716.1">
    <property type="nucleotide sequence ID" value="NZ_RPDH01000002.1"/>
</dbReference>
<dbReference type="SUPFAM" id="SSF54427">
    <property type="entry name" value="NTF2-like"/>
    <property type="match status" value="1"/>
</dbReference>
<dbReference type="EMBL" id="RPDH01000002">
    <property type="protein sequence ID" value="RPE08720.1"/>
    <property type="molecule type" value="Genomic_DNA"/>
</dbReference>
<feature type="signal peptide" evidence="1">
    <location>
        <begin position="1"/>
        <end position="19"/>
    </location>
</feature>
<evidence type="ECO:0000259" key="2">
    <source>
        <dbReference type="Pfam" id="PF14534"/>
    </source>
</evidence>
<dbReference type="Proteomes" id="UP000278351">
    <property type="component" value="Unassembled WGS sequence"/>
</dbReference>
<dbReference type="Pfam" id="PF14534">
    <property type="entry name" value="DUF4440"/>
    <property type="match status" value="1"/>
</dbReference>
<sequence>MKHLLITLLATCLFTASYAQTEDIAVLKQHNENWIGAYSKKDTAALNKIVADDLVMITPNGSRIGKQTLLANVSKSAYVSAKVDSVEVKLLGNTALVIAKASFVTNTGGKETTGHTSYMDVYEKRNGRWVAVGAHVTFLGQR</sequence>
<accession>A0A3N4PYH7</accession>
<keyword evidence="4" id="KW-1185">Reference proteome</keyword>
<dbReference type="AlphaFoldDB" id="A0A3N4PYH7"/>
<evidence type="ECO:0000313" key="4">
    <source>
        <dbReference type="Proteomes" id="UP000278351"/>
    </source>
</evidence>
<dbReference type="InterPro" id="IPR027843">
    <property type="entry name" value="DUF4440"/>
</dbReference>